<dbReference type="EMBL" id="JAPQKH010000012">
    <property type="protein sequence ID" value="KAJ5080833.1"/>
    <property type="molecule type" value="Genomic_DNA"/>
</dbReference>
<evidence type="ECO:0000313" key="1">
    <source>
        <dbReference type="EMBL" id="KAJ5080833.1"/>
    </source>
</evidence>
<gene>
    <name evidence="1" type="ORF">N7456_013543</name>
</gene>
<evidence type="ECO:0000313" key="2">
    <source>
        <dbReference type="Proteomes" id="UP001149165"/>
    </source>
</evidence>
<sequence length="187" mass="19798">MIIGLEVFAIGHSYTGDENQEPEFISYIHLPSFTIILQIYLNPKTKAFQAQLESNIMRFTIVLPYIVAIATAAPAPVAPKSNNVARDDCEWSVCLSSLTSTGASCGAIVASVIATAGSDGITLPWLLSMLPEVSPECIVSVVGDAVISNQLGNPADDPGGDIILTSGPIKPKNVPGKLPSFTETKRR</sequence>
<keyword evidence="2" id="KW-1185">Reference proteome</keyword>
<comment type="caution">
    <text evidence="1">The sequence shown here is derived from an EMBL/GenBank/DDBJ whole genome shotgun (WGS) entry which is preliminary data.</text>
</comment>
<name>A0A9W9JSP5_9EURO</name>
<dbReference type="Proteomes" id="UP001149165">
    <property type="component" value="Unassembled WGS sequence"/>
</dbReference>
<reference evidence="1" key="1">
    <citation type="submission" date="2022-11" db="EMBL/GenBank/DDBJ databases">
        <authorList>
            <person name="Petersen C."/>
        </authorList>
    </citation>
    <scope>NUCLEOTIDE SEQUENCE</scope>
    <source>
        <strain evidence="1">IBT 30069</strain>
    </source>
</reference>
<proteinExistence type="predicted"/>
<protein>
    <submittedName>
        <fullName evidence="1">Uncharacterized protein</fullName>
    </submittedName>
</protein>
<dbReference type="AlphaFoldDB" id="A0A9W9JSP5"/>
<dbReference type="OrthoDB" id="4362353at2759"/>
<organism evidence="1 2">
    <name type="scientific">Penicillium angulare</name>
    <dbReference type="NCBI Taxonomy" id="116970"/>
    <lineage>
        <taxon>Eukaryota</taxon>
        <taxon>Fungi</taxon>
        <taxon>Dikarya</taxon>
        <taxon>Ascomycota</taxon>
        <taxon>Pezizomycotina</taxon>
        <taxon>Eurotiomycetes</taxon>
        <taxon>Eurotiomycetidae</taxon>
        <taxon>Eurotiales</taxon>
        <taxon>Aspergillaceae</taxon>
        <taxon>Penicillium</taxon>
    </lineage>
</organism>
<accession>A0A9W9JSP5</accession>
<reference evidence="1" key="2">
    <citation type="journal article" date="2023" name="IMA Fungus">
        <title>Comparative genomic study of the Penicillium genus elucidates a diverse pangenome and 15 lateral gene transfer events.</title>
        <authorList>
            <person name="Petersen C."/>
            <person name="Sorensen T."/>
            <person name="Nielsen M.R."/>
            <person name="Sondergaard T.E."/>
            <person name="Sorensen J.L."/>
            <person name="Fitzpatrick D.A."/>
            <person name="Frisvad J.C."/>
            <person name="Nielsen K.L."/>
        </authorList>
    </citation>
    <scope>NUCLEOTIDE SEQUENCE</scope>
    <source>
        <strain evidence="1">IBT 30069</strain>
    </source>
</reference>